<protein>
    <recommendedName>
        <fullName evidence="2">Cyclic nucleotide-binding domain-containing protein</fullName>
    </recommendedName>
</protein>
<dbReference type="GO" id="GO:0005829">
    <property type="term" value="C:cytosol"/>
    <property type="evidence" value="ECO:0007669"/>
    <property type="project" value="TreeGrafter"/>
</dbReference>
<dbReference type="InterPro" id="IPR000595">
    <property type="entry name" value="cNMP-bd_dom"/>
</dbReference>
<reference evidence="3 4" key="1">
    <citation type="journal article" date="2011" name="Front. Microbiol.">
        <title>Genomic signatures of strain selection and enhancement in Bacillus atrophaeus var. globigii, a historical biowarfare simulant.</title>
        <authorList>
            <person name="Gibbons H.S."/>
            <person name="Broomall S.M."/>
            <person name="McNew L.A."/>
            <person name="Daligault H."/>
            <person name="Chapman C."/>
            <person name="Bruce D."/>
            <person name="Karavis M."/>
            <person name="Krepps M."/>
            <person name="McGregor P.A."/>
            <person name="Hong C."/>
            <person name="Park K.H."/>
            <person name="Akmal A."/>
            <person name="Feldman A."/>
            <person name="Lin J.S."/>
            <person name="Chang W.E."/>
            <person name="Higgs B.W."/>
            <person name="Demirev P."/>
            <person name="Lindquist J."/>
            <person name="Liem A."/>
            <person name="Fochler E."/>
            <person name="Read T.D."/>
            <person name="Tapia R."/>
            <person name="Johnson S."/>
            <person name="Bishop-Lilly K.A."/>
            <person name="Detter C."/>
            <person name="Han C."/>
            <person name="Sozhamannan S."/>
            <person name="Rosenzweig C.N."/>
            <person name="Skowronski E.W."/>
        </authorList>
    </citation>
    <scope>NUCLEOTIDE SEQUENCE [LARGE SCALE GENOMIC DNA]</scope>
    <source>
        <strain evidence="3 4">AIT1</strain>
    </source>
</reference>
<feature type="compositionally biased region" description="Polar residues" evidence="1">
    <location>
        <begin position="191"/>
        <end position="204"/>
    </location>
</feature>
<gene>
    <name evidence="3" type="ORF">CWE15_02015</name>
</gene>
<accession>A0A432X9R7</accession>
<dbReference type="InterPro" id="IPR050503">
    <property type="entry name" value="cAMP-dep_PK_reg_su-like"/>
</dbReference>
<keyword evidence="4" id="KW-1185">Reference proteome</keyword>
<proteinExistence type="predicted"/>
<feature type="region of interest" description="Disordered" evidence="1">
    <location>
        <begin position="183"/>
        <end position="204"/>
    </location>
</feature>
<dbReference type="SUPFAM" id="SSF51206">
    <property type="entry name" value="cAMP-binding domain-like"/>
    <property type="match status" value="1"/>
</dbReference>
<dbReference type="AlphaFoldDB" id="A0A432X9R7"/>
<dbReference type="PROSITE" id="PS50042">
    <property type="entry name" value="CNMP_BINDING_3"/>
    <property type="match status" value="1"/>
</dbReference>
<dbReference type="GO" id="GO:0005952">
    <property type="term" value="C:cAMP-dependent protein kinase complex"/>
    <property type="evidence" value="ECO:0007669"/>
    <property type="project" value="InterPro"/>
</dbReference>
<dbReference type="Pfam" id="PF00027">
    <property type="entry name" value="cNMP_binding"/>
    <property type="match status" value="1"/>
</dbReference>
<organism evidence="3 4">
    <name type="scientific">Aliidiomarina taiwanensis</name>
    <dbReference type="NCBI Taxonomy" id="946228"/>
    <lineage>
        <taxon>Bacteria</taxon>
        <taxon>Pseudomonadati</taxon>
        <taxon>Pseudomonadota</taxon>
        <taxon>Gammaproteobacteria</taxon>
        <taxon>Alteromonadales</taxon>
        <taxon>Idiomarinaceae</taxon>
        <taxon>Aliidiomarina</taxon>
    </lineage>
</organism>
<dbReference type="PANTHER" id="PTHR11635">
    <property type="entry name" value="CAMP-DEPENDENT PROTEIN KINASE REGULATORY CHAIN"/>
    <property type="match status" value="1"/>
</dbReference>
<sequence length="204" mass="23112">MCYGFEGRPVRRLTPIPSSKLRYRVAKTQAINSISELRAVELLSRVPLFKSLSTDDKGVFARVRGLFHLVREGTLFIEQGEPEYSIYIIMSGQARVYKDDILVGEVGPGQFVGEVAFVTREERTASVLATSDLIVMRITADTFRRLPIYARELVKDKMIEGLQQRVEQLNLDLVKHKLSLAKRNEREASEASGQEATDNNNHKE</sequence>
<dbReference type="InterPro" id="IPR014710">
    <property type="entry name" value="RmlC-like_jellyroll"/>
</dbReference>
<dbReference type="Proteomes" id="UP000286976">
    <property type="component" value="Unassembled WGS sequence"/>
</dbReference>
<dbReference type="CDD" id="cd00038">
    <property type="entry name" value="CAP_ED"/>
    <property type="match status" value="1"/>
</dbReference>
<dbReference type="SMART" id="SM00100">
    <property type="entry name" value="cNMP"/>
    <property type="match status" value="1"/>
</dbReference>
<evidence type="ECO:0000256" key="1">
    <source>
        <dbReference type="SAM" id="MobiDB-lite"/>
    </source>
</evidence>
<feature type="domain" description="Cyclic nucleotide-binding" evidence="2">
    <location>
        <begin position="48"/>
        <end position="146"/>
    </location>
</feature>
<evidence type="ECO:0000313" key="4">
    <source>
        <dbReference type="Proteomes" id="UP000286976"/>
    </source>
</evidence>
<dbReference type="InterPro" id="IPR018490">
    <property type="entry name" value="cNMP-bd_dom_sf"/>
</dbReference>
<evidence type="ECO:0000313" key="3">
    <source>
        <dbReference type="EMBL" id="RUO43981.1"/>
    </source>
</evidence>
<dbReference type="EMBL" id="PIPQ01000001">
    <property type="protein sequence ID" value="RUO43981.1"/>
    <property type="molecule type" value="Genomic_DNA"/>
</dbReference>
<dbReference type="PANTHER" id="PTHR11635:SF152">
    <property type="entry name" value="CAMP-DEPENDENT PROTEIN KINASE TYPE I REGULATORY SUBUNIT-RELATED"/>
    <property type="match status" value="1"/>
</dbReference>
<dbReference type="Gene3D" id="2.60.120.10">
    <property type="entry name" value="Jelly Rolls"/>
    <property type="match status" value="1"/>
</dbReference>
<name>A0A432X9R7_9GAMM</name>
<evidence type="ECO:0000259" key="2">
    <source>
        <dbReference type="PROSITE" id="PS50042"/>
    </source>
</evidence>
<comment type="caution">
    <text evidence="3">The sequence shown here is derived from an EMBL/GenBank/DDBJ whole genome shotgun (WGS) entry which is preliminary data.</text>
</comment>